<proteinExistence type="predicted"/>
<evidence type="ECO:0000313" key="1">
    <source>
        <dbReference type="EMBL" id="KAJ8724328.1"/>
    </source>
</evidence>
<dbReference type="EMBL" id="CM056784">
    <property type="protein sequence ID" value="KAJ8724328.1"/>
    <property type="molecule type" value="Genomic_DNA"/>
</dbReference>
<protein>
    <submittedName>
        <fullName evidence="1">Uncharacterized protein</fullName>
    </submittedName>
</protein>
<gene>
    <name evidence="1" type="ORF">PYW08_015802</name>
</gene>
<sequence length="109" mass="12114">MLLDCPSIVLQKDHKMAGKITAAFVILVAVAFLATFDHVSCSPAIAIGYDPRDICIENCAQCKKMFGKWFDGPLCAESCFIQKGKWYPECEDINSIGPFIIKHNNDDNN</sequence>
<accession>A0ACC2QRQ0</accession>
<comment type="caution">
    <text evidence="1">The sequence shown here is derived from an EMBL/GenBank/DDBJ whole genome shotgun (WGS) entry which is preliminary data.</text>
</comment>
<organism evidence="1 2">
    <name type="scientific">Mythimna loreyi</name>
    <dbReference type="NCBI Taxonomy" id="667449"/>
    <lineage>
        <taxon>Eukaryota</taxon>
        <taxon>Metazoa</taxon>
        <taxon>Ecdysozoa</taxon>
        <taxon>Arthropoda</taxon>
        <taxon>Hexapoda</taxon>
        <taxon>Insecta</taxon>
        <taxon>Pterygota</taxon>
        <taxon>Neoptera</taxon>
        <taxon>Endopterygota</taxon>
        <taxon>Lepidoptera</taxon>
        <taxon>Glossata</taxon>
        <taxon>Ditrysia</taxon>
        <taxon>Noctuoidea</taxon>
        <taxon>Noctuidae</taxon>
        <taxon>Noctuinae</taxon>
        <taxon>Hadenini</taxon>
        <taxon>Mythimna</taxon>
    </lineage>
</organism>
<evidence type="ECO:0000313" key="2">
    <source>
        <dbReference type="Proteomes" id="UP001231649"/>
    </source>
</evidence>
<keyword evidence="2" id="KW-1185">Reference proteome</keyword>
<name>A0ACC2QRQ0_9NEOP</name>
<reference evidence="1" key="1">
    <citation type="submission" date="2023-03" db="EMBL/GenBank/DDBJ databases">
        <title>Chromosome-level genomes of two armyworms, Mythimna separata and Mythimna loreyi, provide insights into the biosynthesis and reception of sex pheromones.</title>
        <authorList>
            <person name="Zhao H."/>
        </authorList>
    </citation>
    <scope>NUCLEOTIDE SEQUENCE</scope>
    <source>
        <strain evidence="1">BeijingLab</strain>
    </source>
</reference>
<dbReference type="Proteomes" id="UP001231649">
    <property type="component" value="Chromosome 8"/>
</dbReference>